<dbReference type="InterPro" id="IPR019533">
    <property type="entry name" value="Peptidase_S26"/>
</dbReference>
<feature type="active site" evidence="3">
    <location>
        <position position="44"/>
    </location>
</feature>
<dbReference type="InterPro" id="IPR036286">
    <property type="entry name" value="LexA/Signal_pep-like_sf"/>
</dbReference>
<dbReference type="Proteomes" id="UP000248889">
    <property type="component" value="Unassembled WGS sequence"/>
</dbReference>
<comment type="similarity">
    <text evidence="2 4">Belongs to the peptidase S26 family.</text>
</comment>
<evidence type="ECO:0000256" key="5">
    <source>
        <dbReference type="SAM" id="MobiDB-lite"/>
    </source>
</evidence>
<dbReference type="Pfam" id="PF10502">
    <property type="entry name" value="Peptidase_S26"/>
    <property type="match status" value="1"/>
</dbReference>
<dbReference type="GO" id="GO:0005886">
    <property type="term" value="C:plasma membrane"/>
    <property type="evidence" value="ECO:0007669"/>
    <property type="project" value="UniProtKB-SubCell"/>
</dbReference>
<comment type="caution">
    <text evidence="7">The sequence shown here is derived from an EMBL/GenBank/DDBJ whole genome shotgun (WGS) entry which is preliminary data.</text>
</comment>
<keyword evidence="4" id="KW-0472">Membrane</keyword>
<organism evidence="7 8">
    <name type="scientific">Streptacidiphilus pinicola</name>
    <dbReference type="NCBI Taxonomy" id="2219663"/>
    <lineage>
        <taxon>Bacteria</taxon>
        <taxon>Bacillati</taxon>
        <taxon>Actinomycetota</taxon>
        <taxon>Actinomycetes</taxon>
        <taxon>Kitasatosporales</taxon>
        <taxon>Streptomycetaceae</taxon>
        <taxon>Streptacidiphilus</taxon>
    </lineage>
</organism>
<comment type="caution">
    <text evidence="4">Lacks conserved residue(s) required for the propagation of feature annotation.</text>
</comment>
<dbReference type="SUPFAM" id="SSF51306">
    <property type="entry name" value="LexA/Signal peptidase"/>
    <property type="match status" value="1"/>
</dbReference>
<name>A0A2X0K1T2_9ACTN</name>
<evidence type="ECO:0000256" key="1">
    <source>
        <dbReference type="ARBA" id="ARBA00004401"/>
    </source>
</evidence>
<keyword evidence="4" id="KW-0812">Transmembrane</keyword>
<evidence type="ECO:0000256" key="2">
    <source>
        <dbReference type="ARBA" id="ARBA00009370"/>
    </source>
</evidence>
<comment type="catalytic activity">
    <reaction evidence="4">
        <text>Cleavage of hydrophobic, N-terminal signal or leader sequences from secreted and periplasmic proteins.</text>
        <dbReference type="EC" id="3.4.21.89"/>
    </reaction>
</comment>
<dbReference type="EC" id="3.4.21.89" evidence="4"/>
<comment type="subcellular location">
    <subcellularLocation>
        <location evidence="1">Cell membrane</location>
        <topology evidence="1">Single-pass type II membrane protein</topology>
    </subcellularLocation>
    <subcellularLocation>
        <location evidence="4">Membrane</location>
        <topology evidence="4">Single-pass type II membrane protein</topology>
    </subcellularLocation>
</comment>
<keyword evidence="4 7" id="KW-0378">Hydrolase</keyword>
<evidence type="ECO:0000259" key="6">
    <source>
        <dbReference type="Pfam" id="PF10502"/>
    </source>
</evidence>
<evidence type="ECO:0000256" key="3">
    <source>
        <dbReference type="PIRSR" id="PIRSR600223-1"/>
    </source>
</evidence>
<reference evidence="7 8" key="1">
    <citation type="submission" date="2018-06" db="EMBL/GenBank/DDBJ databases">
        <title>Streptacidiphilus pinicola sp. nov., isolated from pine grove soil.</title>
        <authorList>
            <person name="Roh S.G."/>
            <person name="Park S."/>
            <person name="Kim M.-K."/>
            <person name="Yun B.-R."/>
            <person name="Park J."/>
            <person name="Kim M.J."/>
            <person name="Kim Y.S."/>
            <person name="Kim S.B."/>
        </authorList>
    </citation>
    <scope>NUCLEOTIDE SEQUENCE [LARGE SCALE GENOMIC DNA]</scope>
    <source>
        <strain evidence="7 8">MMS16-CNU450</strain>
    </source>
</reference>
<dbReference type="RefSeq" id="WP_111506841.1">
    <property type="nucleotide sequence ID" value="NZ_QKYN01000155.1"/>
</dbReference>
<evidence type="ECO:0000313" key="7">
    <source>
        <dbReference type="EMBL" id="RAG81519.1"/>
    </source>
</evidence>
<dbReference type="AlphaFoldDB" id="A0A2X0K1T2"/>
<dbReference type="InterPro" id="IPR000223">
    <property type="entry name" value="Pept_S26A_signal_pept_1"/>
</dbReference>
<dbReference type="GO" id="GO:0006465">
    <property type="term" value="P:signal peptide processing"/>
    <property type="evidence" value="ECO:0007669"/>
    <property type="project" value="InterPro"/>
</dbReference>
<keyword evidence="4" id="KW-1133">Transmembrane helix</keyword>
<feature type="region of interest" description="Disordered" evidence="5">
    <location>
        <begin position="109"/>
        <end position="130"/>
    </location>
</feature>
<feature type="transmembrane region" description="Helical" evidence="4">
    <location>
        <begin position="210"/>
        <end position="235"/>
    </location>
</feature>
<feature type="domain" description="Peptidase S26" evidence="6">
    <location>
        <begin position="23"/>
        <end position="178"/>
    </location>
</feature>
<sequence>MAGRKPTAGAVIQALGIGIGLLAMIGGFAFIAVQYRPYAVPTGSMEPTVMAGQTVLAERASGDGVGRGDIVVFKDSDWGNTDLVKRVVGLGGDHVKCCDAQGRVSVNGTPLTEPYLDENPTVGRAGPADQSFDTVVPAGRLWLLGDNRSVSEDSRAHLDQLGGTVPTSAVVARVEGVVFPVSAVHTIDRTSAFDALPGGRPASDHGPLGLAAYATVGGALLVLITAGAGTVAGIVTRRRTRET</sequence>
<dbReference type="NCBIfam" id="TIGR02227">
    <property type="entry name" value="sigpep_I_bact"/>
    <property type="match status" value="1"/>
</dbReference>
<dbReference type="PRINTS" id="PR00727">
    <property type="entry name" value="LEADERPTASE"/>
</dbReference>
<keyword evidence="4" id="KW-0645">Protease</keyword>
<dbReference type="Gene3D" id="2.10.109.10">
    <property type="entry name" value="Umud Fragment, subunit A"/>
    <property type="match status" value="1"/>
</dbReference>
<dbReference type="OrthoDB" id="9815782at2"/>
<feature type="transmembrane region" description="Helical" evidence="4">
    <location>
        <begin position="12"/>
        <end position="35"/>
    </location>
</feature>
<feature type="active site" evidence="3">
    <location>
        <position position="85"/>
    </location>
</feature>
<proteinExistence type="inferred from homology"/>
<dbReference type="PANTHER" id="PTHR43390">
    <property type="entry name" value="SIGNAL PEPTIDASE I"/>
    <property type="match status" value="1"/>
</dbReference>
<dbReference type="CDD" id="cd06530">
    <property type="entry name" value="S26_SPase_I"/>
    <property type="match status" value="1"/>
</dbReference>
<dbReference type="GO" id="GO:0004252">
    <property type="term" value="F:serine-type endopeptidase activity"/>
    <property type="evidence" value="ECO:0007669"/>
    <property type="project" value="InterPro"/>
</dbReference>
<evidence type="ECO:0000313" key="8">
    <source>
        <dbReference type="Proteomes" id="UP000248889"/>
    </source>
</evidence>
<keyword evidence="8" id="KW-1185">Reference proteome</keyword>
<protein>
    <recommendedName>
        <fullName evidence="4">Signal peptidase I</fullName>
        <ecNumber evidence="4">3.4.21.89</ecNumber>
    </recommendedName>
</protein>
<dbReference type="GO" id="GO:0009003">
    <property type="term" value="F:signal peptidase activity"/>
    <property type="evidence" value="ECO:0007669"/>
    <property type="project" value="UniProtKB-EC"/>
</dbReference>
<accession>A0A2X0K1T2</accession>
<dbReference type="PANTHER" id="PTHR43390:SF1">
    <property type="entry name" value="CHLOROPLAST PROCESSING PEPTIDASE"/>
    <property type="match status" value="1"/>
</dbReference>
<gene>
    <name evidence="7" type="primary">lepB</name>
    <name evidence="7" type="ORF">DN069_32505</name>
</gene>
<evidence type="ECO:0000256" key="4">
    <source>
        <dbReference type="RuleBase" id="RU362042"/>
    </source>
</evidence>
<dbReference type="EMBL" id="QKYN01000155">
    <property type="protein sequence ID" value="RAG81519.1"/>
    <property type="molecule type" value="Genomic_DNA"/>
</dbReference>